<dbReference type="Gene3D" id="3.40.250.10">
    <property type="entry name" value="Rhodanese-like domain"/>
    <property type="match status" value="1"/>
</dbReference>
<comment type="caution">
    <text evidence="2">The sequence shown here is derived from an EMBL/GenBank/DDBJ whole genome shotgun (WGS) entry which is preliminary data.</text>
</comment>
<accession>A0ABQ4SMK9</accession>
<organism evidence="2 3">
    <name type="scientific">Methylobacterium isbiliense</name>
    <dbReference type="NCBI Taxonomy" id="315478"/>
    <lineage>
        <taxon>Bacteria</taxon>
        <taxon>Pseudomonadati</taxon>
        <taxon>Pseudomonadota</taxon>
        <taxon>Alphaproteobacteria</taxon>
        <taxon>Hyphomicrobiales</taxon>
        <taxon>Methylobacteriaceae</taxon>
        <taxon>Methylobacterium</taxon>
    </lineage>
</organism>
<dbReference type="Pfam" id="PF00581">
    <property type="entry name" value="Rhodanese"/>
    <property type="match status" value="1"/>
</dbReference>
<dbReference type="SMART" id="SM00450">
    <property type="entry name" value="RHOD"/>
    <property type="match status" value="1"/>
</dbReference>
<evidence type="ECO:0000259" key="1">
    <source>
        <dbReference type="PROSITE" id="PS50206"/>
    </source>
</evidence>
<dbReference type="PROSITE" id="PS50206">
    <property type="entry name" value="RHODANESE_3"/>
    <property type="match status" value="1"/>
</dbReference>
<dbReference type="RefSeq" id="WP_238240304.1">
    <property type="nucleotide sequence ID" value="NZ_BPQQ01000066.1"/>
</dbReference>
<dbReference type="SUPFAM" id="SSF52821">
    <property type="entry name" value="Rhodanese/Cell cycle control phosphatase"/>
    <property type="match status" value="1"/>
</dbReference>
<dbReference type="PANTHER" id="PTHR43031">
    <property type="entry name" value="FAD-DEPENDENT OXIDOREDUCTASE"/>
    <property type="match status" value="1"/>
</dbReference>
<gene>
    <name evidence="2" type="ORF">GMJLKIPL_4923</name>
</gene>
<protein>
    <recommendedName>
        <fullName evidence="1">Rhodanese domain-containing protein</fullName>
    </recommendedName>
</protein>
<dbReference type="PANTHER" id="PTHR43031:SF1">
    <property type="entry name" value="PYRIDINE NUCLEOTIDE-DISULPHIDE OXIDOREDUCTASE"/>
    <property type="match status" value="1"/>
</dbReference>
<keyword evidence="3" id="KW-1185">Reference proteome</keyword>
<dbReference type="Proteomes" id="UP001055153">
    <property type="component" value="Unassembled WGS sequence"/>
</dbReference>
<evidence type="ECO:0000313" key="2">
    <source>
        <dbReference type="EMBL" id="GJE02973.1"/>
    </source>
</evidence>
<evidence type="ECO:0000313" key="3">
    <source>
        <dbReference type="Proteomes" id="UP001055153"/>
    </source>
</evidence>
<proteinExistence type="predicted"/>
<dbReference type="InterPro" id="IPR001763">
    <property type="entry name" value="Rhodanese-like_dom"/>
</dbReference>
<dbReference type="EMBL" id="BPQQ01000066">
    <property type="protein sequence ID" value="GJE02973.1"/>
    <property type="molecule type" value="Genomic_DNA"/>
</dbReference>
<reference evidence="2" key="2">
    <citation type="submission" date="2021-08" db="EMBL/GenBank/DDBJ databases">
        <authorList>
            <person name="Tani A."/>
            <person name="Ola A."/>
            <person name="Ogura Y."/>
            <person name="Katsura K."/>
            <person name="Hayashi T."/>
        </authorList>
    </citation>
    <scope>NUCLEOTIDE SEQUENCE</scope>
    <source>
        <strain evidence="2">DSM 17168</strain>
    </source>
</reference>
<feature type="domain" description="Rhodanese" evidence="1">
    <location>
        <begin position="29"/>
        <end position="126"/>
    </location>
</feature>
<dbReference type="InterPro" id="IPR036873">
    <property type="entry name" value="Rhodanese-like_dom_sf"/>
</dbReference>
<name>A0ABQ4SMK9_9HYPH</name>
<reference evidence="2" key="1">
    <citation type="journal article" date="2021" name="Front. Microbiol.">
        <title>Comprehensive Comparative Genomics and Phenotyping of Methylobacterium Species.</title>
        <authorList>
            <person name="Alessa O."/>
            <person name="Ogura Y."/>
            <person name="Fujitani Y."/>
            <person name="Takami H."/>
            <person name="Hayashi T."/>
            <person name="Sahin N."/>
            <person name="Tani A."/>
        </authorList>
    </citation>
    <scope>NUCLEOTIDE SEQUENCE</scope>
    <source>
        <strain evidence="2">DSM 17168</strain>
    </source>
</reference>
<sequence length="129" mass="13400">MTKSAKDLVAEASKAIETLSGEDAVKLVGDPSVVFVDVREGEELQKSGKLLGAVHVPRGLLEFQADPTSPTHKPEFGGEKKLVLYCGSGSRSALAAKTLKEMGIDNVAHVAGGFPALQKAGGPSSEAER</sequence>
<dbReference type="InterPro" id="IPR050229">
    <property type="entry name" value="GlpE_sulfurtransferase"/>
</dbReference>